<accession>A0A1E4SRE5</accession>
<protein>
    <submittedName>
        <fullName evidence="1">Uncharacterized protein</fullName>
    </submittedName>
</protein>
<sequence>MSQRTLSRLPPHVSAVVSLYSKAVARYSLYPSKPIQEYMQRTSGEHERFQNYKLRANAYNSHDFPPLVSKTIRPIFKAPLQVLPGEDVSTEELVASLFPNQLAATSPVFKESLHSHSHRTAKQNSDYTARIISALASYYSPFQAVPPVASLQNSVQWYRKLLQNTPIVLVLRKKHRLFSSSSLAQLDVGTVEMAQRVTRLGNTVAQDDEGVAATRSYHFTNLNTIDLFALALQEHVSNSTRLKDTIFASEPRFVDHDGNTVEKATVVEYLQHHPVHELIRTLGKYEQAEEMGQLLPFDMEYTSHHILTIEGPVVERNHQELLDMLDSSEFEVVAARISLQHPAIHQFFT</sequence>
<dbReference type="OrthoDB" id="4013286at2759"/>
<name>A0A1E4SRE5_9ASCO</name>
<dbReference type="GeneID" id="30982602"/>
<evidence type="ECO:0000313" key="2">
    <source>
        <dbReference type="Proteomes" id="UP000094285"/>
    </source>
</evidence>
<proteinExistence type="predicted"/>
<feature type="non-terminal residue" evidence="1">
    <location>
        <position position="349"/>
    </location>
</feature>
<dbReference type="STRING" id="984487.A0A1E4SRE5"/>
<dbReference type="RefSeq" id="XP_020067205.1">
    <property type="nucleotide sequence ID" value="XM_020208465.1"/>
</dbReference>
<gene>
    <name evidence="1" type="ORF">CANTADRAFT_32632</name>
</gene>
<evidence type="ECO:0000313" key="1">
    <source>
        <dbReference type="EMBL" id="ODV82083.1"/>
    </source>
</evidence>
<dbReference type="Proteomes" id="UP000094285">
    <property type="component" value="Unassembled WGS sequence"/>
</dbReference>
<organism evidence="1 2">
    <name type="scientific">Suhomyces tanzawaensis NRRL Y-17324</name>
    <dbReference type="NCBI Taxonomy" id="984487"/>
    <lineage>
        <taxon>Eukaryota</taxon>
        <taxon>Fungi</taxon>
        <taxon>Dikarya</taxon>
        <taxon>Ascomycota</taxon>
        <taxon>Saccharomycotina</taxon>
        <taxon>Pichiomycetes</taxon>
        <taxon>Debaryomycetaceae</taxon>
        <taxon>Suhomyces</taxon>
    </lineage>
</organism>
<dbReference type="EMBL" id="KV453909">
    <property type="protein sequence ID" value="ODV82083.1"/>
    <property type="molecule type" value="Genomic_DNA"/>
</dbReference>
<dbReference type="AlphaFoldDB" id="A0A1E4SRE5"/>
<reference evidence="2" key="1">
    <citation type="submission" date="2016-05" db="EMBL/GenBank/DDBJ databases">
        <title>Comparative genomics of biotechnologically important yeasts.</title>
        <authorList>
            <consortium name="DOE Joint Genome Institute"/>
            <person name="Riley R."/>
            <person name="Haridas S."/>
            <person name="Wolfe K.H."/>
            <person name="Lopes M.R."/>
            <person name="Hittinger C.T."/>
            <person name="Goker M."/>
            <person name="Salamov A."/>
            <person name="Wisecaver J."/>
            <person name="Long T.M."/>
            <person name="Aerts A.L."/>
            <person name="Barry K."/>
            <person name="Choi C."/>
            <person name="Clum A."/>
            <person name="Coughlan A.Y."/>
            <person name="Deshpande S."/>
            <person name="Douglass A.P."/>
            <person name="Hanson S.J."/>
            <person name="Klenk H.-P."/>
            <person name="Labutti K."/>
            <person name="Lapidus A."/>
            <person name="Lindquist E."/>
            <person name="Lipzen A."/>
            <person name="Meier-Kolthoff J.P."/>
            <person name="Ohm R.A."/>
            <person name="Otillar R.P."/>
            <person name="Pangilinan J."/>
            <person name="Peng Y."/>
            <person name="Rokas A."/>
            <person name="Rosa C.A."/>
            <person name="Scheuner C."/>
            <person name="Sibirny A.A."/>
            <person name="Slot J.C."/>
            <person name="Stielow J.B."/>
            <person name="Sun H."/>
            <person name="Kurtzman C.P."/>
            <person name="Blackwell M."/>
            <person name="Grigoriev I.V."/>
            <person name="Jeffries T.W."/>
        </authorList>
    </citation>
    <scope>NUCLEOTIDE SEQUENCE [LARGE SCALE GENOMIC DNA]</scope>
    <source>
        <strain evidence="2">NRRL Y-17324</strain>
    </source>
</reference>
<keyword evidence="2" id="KW-1185">Reference proteome</keyword>